<protein>
    <submittedName>
        <fullName evidence="1">Uncharacterized protein</fullName>
    </submittedName>
</protein>
<gene>
    <name evidence="1" type="ORF">LTRI10_LOCUS17459</name>
</gene>
<dbReference type="AlphaFoldDB" id="A0AAV2DQ59"/>
<reference evidence="1 2" key="1">
    <citation type="submission" date="2024-04" db="EMBL/GenBank/DDBJ databases">
        <authorList>
            <person name="Fracassetti M."/>
        </authorList>
    </citation>
    <scope>NUCLEOTIDE SEQUENCE [LARGE SCALE GENOMIC DNA]</scope>
</reference>
<dbReference type="Proteomes" id="UP001497516">
    <property type="component" value="Chromosome 3"/>
</dbReference>
<dbReference type="EMBL" id="OZ034816">
    <property type="protein sequence ID" value="CAL1375675.1"/>
    <property type="molecule type" value="Genomic_DNA"/>
</dbReference>
<sequence>MQSQALIASSSIYNRRHLGRQSKVFSDDQWQGLEVRMGRLQIGGIVINVSSPFSSSWKRYPQMDGKTTGSLLCR</sequence>
<proteinExistence type="predicted"/>
<evidence type="ECO:0000313" key="2">
    <source>
        <dbReference type="Proteomes" id="UP001497516"/>
    </source>
</evidence>
<evidence type="ECO:0000313" key="1">
    <source>
        <dbReference type="EMBL" id="CAL1375675.1"/>
    </source>
</evidence>
<organism evidence="1 2">
    <name type="scientific">Linum trigynum</name>
    <dbReference type="NCBI Taxonomy" id="586398"/>
    <lineage>
        <taxon>Eukaryota</taxon>
        <taxon>Viridiplantae</taxon>
        <taxon>Streptophyta</taxon>
        <taxon>Embryophyta</taxon>
        <taxon>Tracheophyta</taxon>
        <taxon>Spermatophyta</taxon>
        <taxon>Magnoliopsida</taxon>
        <taxon>eudicotyledons</taxon>
        <taxon>Gunneridae</taxon>
        <taxon>Pentapetalae</taxon>
        <taxon>rosids</taxon>
        <taxon>fabids</taxon>
        <taxon>Malpighiales</taxon>
        <taxon>Linaceae</taxon>
        <taxon>Linum</taxon>
    </lineage>
</organism>
<accession>A0AAV2DQ59</accession>
<name>A0AAV2DQ59_9ROSI</name>
<keyword evidence="2" id="KW-1185">Reference proteome</keyword>